<dbReference type="Proteomes" id="UP000001056">
    <property type="component" value="Unassembled WGS sequence"/>
</dbReference>
<protein>
    <recommendedName>
        <fullName evidence="3">Tryptophan synthase beta chain-like PALP domain-containing protein</fullName>
    </recommendedName>
</protein>
<name>Q2GS15_CHAGB</name>
<dbReference type="RefSeq" id="XP_001227166.1">
    <property type="nucleotide sequence ID" value="XM_001227165.1"/>
</dbReference>
<evidence type="ECO:0000313" key="1">
    <source>
        <dbReference type="EMBL" id="EAQ85225.1"/>
    </source>
</evidence>
<dbReference type="InterPro" id="IPR036052">
    <property type="entry name" value="TrpB-like_PALP_sf"/>
</dbReference>
<keyword evidence="2" id="KW-1185">Reference proteome</keyword>
<dbReference type="VEuPathDB" id="FungiDB:CHGG_09239"/>
<dbReference type="HOGENOM" id="CLU_1786628_0_0_1"/>
<dbReference type="EMBL" id="CH408034">
    <property type="protein sequence ID" value="EAQ85225.1"/>
    <property type="molecule type" value="Genomic_DNA"/>
</dbReference>
<sequence length="145" mass="15498">MTDLTVISGKWHVPTQTSCPCDAIAEAFSAAASTQGGLLVQDNSFEEYEQIPVWILEGYSTLLTEVNQQLSEKGLDTATLMVSPALGPCGAATLAALWKLRDAEDIQPRCFLSEEAVVVLLGTEGQREYQVPIPISNVGAVTAEV</sequence>
<dbReference type="GeneID" id="4395723"/>
<gene>
    <name evidence="1" type="ORF">CHGG_09239</name>
</gene>
<proteinExistence type="predicted"/>
<reference evidence="2" key="1">
    <citation type="journal article" date="2015" name="Genome Announc.">
        <title>Draft genome sequence of the cellulolytic fungus Chaetomium globosum.</title>
        <authorList>
            <person name="Cuomo C.A."/>
            <person name="Untereiner W.A."/>
            <person name="Ma L.-J."/>
            <person name="Grabherr M."/>
            <person name="Birren B.W."/>
        </authorList>
    </citation>
    <scope>NUCLEOTIDE SEQUENCE [LARGE SCALE GENOMIC DNA]</scope>
    <source>
        <strain evidence="2">ATCC 6205 / CBS 148.51 / DSM 1962 / NBRC 6347 / NRRL 1970</strain>
    </source>
</reference>
<dbReference type="PANTHER" id="PTHR42937:SF1">
    <property type="entry name" value="DIAMINOPROPIONATE AMMONIA-LYASE"/>
    <property type="match status" value="1"/>
</dbReference>
<evidence type="ECO:0000313" key="2">
    <source>
        <dbReference type="Proteomes" id="UP000001056"/>
    </source>
</evidence>
<dbReference type="InParanoid" id="Q2GS15"/>
<evidence type="ECO:0008006" key="3">
    <source>
        <dbReference type="Google" id="ProtNLM"/>
    </source>
</evidence>
<organism evidence="1 2">
    <name type="scientific">Chaetomium globosum (strain ATCC 6205 / CBS 148.51 / DSM 1962 / NBRC 6347 / NRRL 1970)</name>
    <name type="common">Soil fungus</name>
    <dbReference type="NCBI Taxonomy" id="306901"/>
    <lineage>
        <taxon>Eukaryota</taxon>
        <taxon>Fungi</taxon>
        <taxon>Dikarya</taxon>
        <taxon>Ascomycota</taxon>
        <taxon>Pezizomycotina</taxon>
        <taxon>Sordariomycetes</taxon>
        <taxon>Sordariomycetidae</taxon>
        <taxon>Sordariales</taxon>
        <taxon>Chaetomiaceae</taxon>
        <taxon>Chaetomium</taxon>
    </lineage>
</organism>
<dbReference type="Gene3D" id="3.40.50.1100">
    <property type="match status" value="2"/>
</dbReference>
<dbReference type="OrthoDB" id="10059875at2759"/>
<accession>Q2GS15</accession>
<dbReference type="AlphaFoldDB" id="Q2GS15"/>
<dbReference type="STRING" id="306901.Q2GS15"/>
<dbReference type="PANTHER" id="PTHR42937">
    <property type="match status" value="1"/>
</dbReference>